<gene>
    <name evidence="6" type="ORF">CLV48_101273</name>
</gene>
<comment type="caution">
    <text evidence="6">The sequence shown here is derived from an EMBL/GenBank/DDBJ whole genome shotgun (WGS) entry which is preliminary data.</text>
</comment>
<dbReference type="EMBL" id="PYGF01000001">
    <property type="protein sequence ID" value="PSL07343.1"/>
    <property type="molecule type" value="Genomic_DNA"/>
</dbReference>
<keyword evidence="6" id="KW-0418">Kinase</keyword>
<keyword evidence="2" id="KW-0175">Coiled coil</keyword>
<keyword evidence="6" id="KW-0808">Transferase</keyword>
<dbReference type="PANTHER" id="PTHR43065">
    <property type="entry name" value="SENSOR HISTIDINE KINASE"/>
    <property type="match status" value="1"/>
</dbReference>
<feature type="repeat" description="TPR" evidence="1">
    <location>
        <begin position="333"/>
        <end position="366"/>
    </location>
</feature>
<dbReference type="Proteomes" id="UP000240708">
    <property type="component" value="Unassembled WGS sequence"/>
</dbReference>
<dbReference type="AlphaFoldDB" id="A0A2P8ECZ5"/>
<dbReference type="PANTHER" id="PTHR43065:SF23">
    <property type="entry name" value="SENSOR HISTIDINE KINASE PDTAS"/>
    <property type="match status" value="1"/>
</dbReference>
<dbReference type="PROSITE" id="PS50109">
    <property type="entry name" value="HIS_KIN"/>
    <property type="match status" value="1"/>
</dbReference>
<dbReference type="Pfam" id="PF02518">
    <property type="entry name" value="HATPase_c"/>
    <property type="match status" value="1"/>
</dbReference>
<dbReference type="Gene3D" id="3.30.565.10">
    <property type="entry name" value="Histidine kinase-like ATPase, C-terminal domain"/>
    <property type="match status" value="1"/>
</dbReference>
<dbReference type="SMART" id="SM00387">
    <property type="entry name" value="HATPase_c"/>
    <property type="match status" value="1"/>
</dbReference>
<dbReference type="InterPro" id="IPR011990">
    <property type="entry name" value="TPR-like_helical_dom_sf"/>
</dbReference>
<dbReference type="InterPro" id="IPR019734">
    <property type="entry name" value="TPR_rpt"/>
</dbReference>
<feature type="domain" description="Histidine kinase" evidence="5">
    <location>
        <begin position="542"/>
        <end position="735"/>
    </location>
</feature>
<dbReference type="Pfam" id="PF07568">
    <property type="entry name" value="HisKA_2"/>
    <property type="match status" value="1"/>
</dbReference>
<dbReference type="Gene3D" id="1.25.40.10">
    <property type="entry name" value="Tetratricopeptide repeat domain"/>
    <property type="match status" value="3"/>
</dbReference>
<feature type="coiled-coil region" evidence="2">
    <location>
        <begin position="515"/>
        <end position="542"/>
    </location>
</feature>
<feature type="chain" id="PRO_5015137547" evidence="4">
    <location>
        <begin position="23"/>
        <end position="738"/>
    </location>
</feature>
<dbReference type="PROSITE" id="PS50005">
    <property type="entry name" value="TPR"/>
    <property type="match status" value="2"/>
</dbReference>
<dbReference type="GO" id="GO:0016301">
    <property type="term" value="F:kinase activity"/>
    <property type="evidence" value="ECO:0007669"/>
    <property type="project" value="UniProtKB-KW"/>
</dbReference>
<dbReference type="Pfam" id="PF13181">
    <property type="entry name" value="TPR_8"/>
    <property type="match status" value="1"/>
</dbReference>
<sequence>MKFRIQSLLLLAGIFLSNMVHSQQSTLVKDSLSYYEKSFWSQVGKKDIEKAKETLYYIQETLGEDLDPKVFDFFTRTIKREKEIPFPEIMAITHRCLGLLEFYRGEVKASKEAFMWAKSYYNRAELLNHAAGMAMNIGVMQEKMGYYDSAIINYREALPIFEKFEDIPSLASVYENIGWAYYRQSLNIPALDNFLKTESLLSSFLDSMEIRWVGFYLNKSKILKELNRQNEGLQDLLKALSIAEHNGNHNLIAKTNRGLAEVYELRGESGKQYKALMTAKYYFINNQNLLEVADLNYAIASFHSLNGNLDSAVYYVQKSLSFYEPNGFMEEMGLSHGLLGNVEFKKGNYNSAIQYFQKSLDQIPKESTQLYAGYLFNIGYAFNKLGNFNSAMDYLEKALAMRLEINDLAGIAESYQGLAEAYSRKGDYKSAFDFLTLYQSYKDSVFNETKNRQLAELETQYETSKKDQAIAVLEQEKEIQNLLSQKQKAQIYLSVAGLVILFGVSGLFFRQSIIRKKHNQELEIKNGEIAKQNAERELLLKEIHHRVKNNLQIISSLLSMQTRSLKDDKMKDAMKESQSRVKTMALIHEKLYQYENLSKINMQEYMQQLSDFLTQTYRSEKHIQVNVAAEDISLDMDMAIPLGLITNELISNSLKYAFEDKDFGEIDIIFSQKETGAYKLLIKDTGKGLDENLDIDNTKSLGLKLVRTLTRQINGKLKIIHHPGASFEIEFAEQDLAA</sequence>
<evidence type="ECO:0000256" key="4">
    <source>
        <dbReference type="SAM" id="SignalP"/>
    </source>
</evidence>
<dbReference type="RefSeq" id="WP_106565442.1">
    <property type="nucleotide sequence ID" value="NZ_PYGF01000001.1"/>
</dbReference>
<evidence type="ECO:0000256" key="3">
    <source>
        <dbReference type="SAM" id="Phobius"/>
    </source>
</evidence>
<evidence type="ECO:0000256" key="2">
    <source>
        <dbReference type="SAM" id="Coils"/>
    </source>
</evidence>
<dbReference type="InterPro" id="IPR011495">
    <property type="entry name" value="Sig_transdc_His_kin_sub2_dim/P"/>
</dbReference>
<dbReference type="OrthoDB" id="9767435at2"/>
<evidence type="ECO:0000313" key="6">
    <source>
        <dbReference type="EMBL" id="PSL07343.1"/>
    </source>
</evidence>
<keyword evidence="3" id="KW-1133">Transmembrane helix</keyword>
<organism evidence="6 7">
    <name type="scientific">Cecembia rubra</name>
    <dbReference type="NCBI Taxonomy" id="1485585"/>
    <lineage>
        <taxon>Bacteria</taxon>
        <taxon>Pseudomonadati</taxon>
        <taxon>Bacteroidota</taxon>
        <taxon>Cytophagia</taxon>
        <taxon>Cytophagales</taxon>
        <taxon>Cyclobacteriaceae</taxon>
        <taxon>Cecembia</taxon>
    </lineage>
</organism>
<name>A0A2P8ECZ5_9BACT</name>
<dbReference type="SMART" id="SM00028">
    <property type="entry name" value="TPR"/>
    <property type="match status" value="8"/>
</dbReference>
<evidence type="ECO:0000313" key="7">
    <source>
        <dbReference type="Proteomes" id="UP000240708"/>
    </source>
</evidence>
<feature type="signal peptide" evidence="4">
    <location>
        <begin position="1"/>
        <end position="22"/>
    </location>
</feature>
<dbReference type="InterPro" id="IPR036890">
    <property type="entry name" value="HATPase_C_sf"/>
</dbReference>
<keyword evidence="4" id="KW-0732">Signal</keyword>
<evidence type="ECO:0000256" key="1">
    <source>
        <dbReference type="PROSITE-ProRule" id="PRU00339"/>
    </source>
</evidence>
<accession>A0A2P8ECZ5</accession>
<dbReference type="Pfam" id="PF13424">
    <property type="entry name" value="TPR_12"/>
    <property type="match status" value="1"/>
</dbReference>
<dbReference type="InterPro" id="IPR003594">
    <property type="entry name" value="HATPase_dom"/>
</dbReference>
<proteinExistence type="predicted"/>
<keyword evidence="1" id="KW-0802">TPR repeat</keyword>
<feature type="repeat" description="TPR" evidence="1">
    <location>
        <begin position="372"/>
        <end position="405"/>
    </location>
</feature>
<keyword evidence="3" id="KW-0472">Membrane</keyword>
<evidence type="ECO:0000259" key="5">
    <source>
        <dbReference type="PROSITE" id="PS50109"/>
    </source>
</evidence>
<dbReference type="InterPro" id="IPR005467">
    <property type="entry name" value="His_kinase_dom"/>
</dbReference>
<reference evidence="6 7" key="1">
    <citation type="submission" date="2018-03" db="EMBL/GenBank/DDBJ databases">
        <title>Genomic Encyclopedia of Archaeal and Bacterial Type Strains, Phase II (KMG-II): from individual species to whole genera.</title>
        <authorList>
            <person name="Goeker M."/>
        </authorList>
    </citation>
    <scope>NUCLEOTIDE SEQUENCE [LARGE SCALE GENOMIC DNA]</scope>
    <source>
        <strain evidence="6 7">DSM 28057</strain>
    </source>
</reference>
<keyword evidence="3" id="KW-0812">Transmembrane</keyword>
<feature type="transmembrane region" description="Helical" evidence="3">
    <location>
        <begin position="491"/>
        <end position="509"/>
    </location>
</feature>
<dbReference type="SUPFAM" id="SSF55874">
    <property type="entry name" value="ATPase domain of HSP90 chaperone/DNA topoisomerase II/histidine kinase"/>
    <property type="match status" value="1"/>
</dbReference>
<dbReference type="Gene3D" id="3.30.450.20">
    <property type="entry name" value="PAS domain"/>
    <property type="match status" value="1"/>
</dbReference>
<keyword evidence="7" id="KW-1185">Reference proteome</keyword>
<dbReference type="SUPFAM" id="SSF48452">
    <property type="entry name" value="TPR-like"/>
    <property type="match status" value="2"/>
</dbReference>
<protein>
    <submittedName>
        <fullName evidence="6">Two-component sensor histidine kinase</fullName>
    </submittedName>
</protein>